<keyword evidence="2" id="KW-1185">Reference proteome</keyword>
<name>A0ACC1HXY8_9FUNG</name>
<dbReference type="EMBL" id="JAMZIH010000501">
    <property type="protein sequence ID" value="KAJ1679249.1"/>
    <property type="molecule type" value="Genomic_DNA"/>
</dbReference>
<feature type="non-terminal residue" evidence="1">
    <location>
        <position position="443"/>
    </location>
</feature>
<proteinExistence type="predicted"/>
<comment type="caution">
    <text evidence="1">The sequence shown here is derived from an EMBL/GenBank/DDBJ whole genome shotgun (WGS) entry which is preliminary data.</text>
</comment>
<protein>
    <submittedName>
        <fullName evidence="1">Uncharacterized protein</fullName>
    </submittedName>
</protein>
<evidence type="ECO:0000313" key="2">
    <source>
        <dbReference type="Proteomes" id="UP001145114"/>
    </source>
</evidence>
<sequence length="443" mass="46174">MMTPVNDTLAHGDFGDPAFKKYQPILKPHRYLDSQTLVAKPRISSLATDMDVANGGAPKAADCDQGPACIISISPCRHPASPSGCSIRSTVKFPTLAPTCSPTSIGSVTTSLRSTSSFVTVVEGSNVAGVYMDPPPWPGVTMPPQHQQNAADVGGSRTGRERARHMLLPFRPQPAVIAPPRPASAIGSADAAVSISNGGSSIPLSSLLTRPPSLPPHQPQRAVPLTAPTSPTCQLAAAAAAASHDQEQHLPSAAAYHSSDPQGLPLYSTPLPSSFDDYFDSLTPALSFGAEDPSRIAADGAVVDHHTGSTVSPDSRVLGSLDFDRVSQLSTSFSTTTTTARYRYQQQQEKENEEEMMVNSSWYNFYSSIWKDYATPSLCETSLGARSPSCGGAAATKNSCVNGDGVASGRQPLATTTGGRGSSGNDECAVEVKGAPAPDGSYG</sequence>
<gene>
    <name evidence="1" type="ORF">EV182_002432</name>
</gene>
<organism evidence="1 2">
    <name type="scientific">Spiromyces aspiralis</name>
    <dbReference type="NCBI Taxonomy" id="68401"/>
    <lineage>
        <taxon>Eukaryota</taxon>
        <taxon>Fungi</taxon>
        <taxon>Fungi incertae sedis</taxon>
        <taxon>Zoopagomycota</taxon>
        <taxon>Kickxellomycotina</taxon>
        <taxon>Kickxellomycetes</taxon>
        <taxon>Kickxellales</taxon>
        <taxon>Kickxellaceae</taxon>
        <taxon>Spiromyces</taxon>
    </lineage>
</organism>
<accession>A0ACC1HXY8</accession>
<reference evidence="1" key="1">
    <citation type="submission" date="2022-06" db="EMBL/GenBank/DDBJ databases">
        <title>Phylogenomic reconstructions and comparative analyses of Kickxellomycotina fungi.</title>
        <authorList>
            <person name="Reynolds N.K."/>
            <person name="Stajich J.E."/>
            <person name="Barry K."/>
            <person name="Grigoriev I.V."/>
            <person name="Crous P."/>
            <person name="Smith M.E."/>
        </authorList>
    </citation>
    <scope>NUCLEOTIDE SEQUENCE</scope>
    <source>
        <strain evidence="1">RSA 2271</strain>
    </source>
</reference>
<dbReference type="Proteomes" id="UP001145114">
    <property type="component" value="Unassembled WGS sequence"/>
</dbReference>
<evidence type="ECO:0000313" key="1">
    <source>
        <dbReference type="EMBL" id="KAJ1679249.1"/>
    </source>
</evidence>